<evidence type="ECO:0000313" key="1">
    <source>
        <dbReference type="EMBL" id="KAH7692191.1"/>
    </source>
</evidence>
<organism evidence="1 2">
    <name type="scientific">Dioscorea alata</name>
    <name type="common">Purple yam</name>
    <dbReference type="NCBI Taxonomy" id="55571"/>
    <lineage>
        <taxon>Eukaryota</taxon>
        <taxon>Viridiplantae</taxon>
        <taxon>Streptophyta</taxon>
        <taxon>Embryophyta</taxon>
        <taxon>Tracheophyta</taxon>
        <taxon>Spermatophyta</taxon>
        <taxon>Magnoliopsida</taxon>
        <taxon>Liliopsida</taxon>
        <taxon>Dioscoreales</taxon>
        <taxon>Dioscoreaceae</taxon>
        <taxon>Dioscorea</taxon>
    </lineage>
</organism>
<comment type="caution">
    <text evidence="1">The sequence shown here is derived from an EMBL/GenBank/DDBJ whole genome shotgun (WGS) entry which is preliminary data.</text>
</comment>
<evidence type="ECO:0000313" key="2">
    <source>
        <dbReference type="Proteomes" id="UP000827976"/>
    </source>
</evidence>
<gene>
    <name evidence="1" type="ORF">IHE45_01G049100</name>
</gene>
<protein>
    <submittedName>
        <fullName evidence="1">Uncharacterized protein</fullName>
    </submittedName>
</protein>
<keyword evidence="2" id="KW-1185">Reference proteome</keyword>
<reference evidence="2" key="1">
    <citation type="journal article" date="2022" name="Nat. Commun.">
        <title>Chromosome evolution and the genetic basis of agronomically important traits in greater yam.</title>
        <authorList>
            <person name="Bredeson J.V."/>
            <person name="Lyons J.B."/>
            <person name="Oniyinde I.O."/>
            <person name="Okereke N.R."/>
            <person name="Kolade O."/>
            <person name="Nnabue I."/>
            <person name="Nwadili C.O."/>
            <person name="Hribova E."/>
            <person name="Parker M."/>
            <person name="Nwogha J."/>
            <person name="Shu S."/>
            <person name="Carlson J."/>
            <person name="Kariba R."/>
            <person name="Muthemba S."/>
            <person name="Knop K."/>
            <person name="Barton G.J."/>
            <person name="Sherwood A.V."/>
            <person name="Lopez-Montes A."/>
            <person name="Asiedu R."/>
            <person name="Jamnadass R."/>
            <person name="Muchugi A."/>
            <person name="Goodstein D."/>
            <person name="Egesi C.N."/>
            <person name="Featherston J."/>
            <person name="Asfaw A."/>
            <person name="Simpson G.G."/>
            <person name="Dolezel J."/>
            <person name="Hendre P.S."/>
            <person name="Van Deynze A."/>
            <person name="Kumar P.L."/>
            <person name="Obidiegwu J.E."/>
            <person name="Bhattacharjee R."/>
            <person name="Rokhsar D.S."/>
        </authorList>
    </citation>
    <scope>NUCLEOTIDE SEQUENCE [LARGE SCALE GENOMIC DNA]</scope>
    <source>
        <strain evidence="2">cv. TDa95/00328</strain>
    </source>
</reference>
<sequence length="33" mass="3857">MVNGRTIVQEVYRWMSITNGGLTVDDFEEHFVL</sequence>
<name>A0ACB7WUR2_DIOAL</name>
<dbReference type="Proteomes" id="UP000827976">
    <property type="component" value="Chromosome 1"/>
</dbReference>
<accession>A0ACB7WUR2</accession>
<dbReference type="EMBL" id="CM037011">
    <property type="protein sequence ID" value="KAH7692191.1"/>
    <property type="molecule type" value="Genomic_DNA"/>
</dbReference>
<proteinExistence type="predicted"/>